<dbReference type="PANTHER" id="PTHR48111">
    <property type="entry name" value="REGULATOR OF RPOS"/>
    <property type="match status" value="1"/>
</dbReference>
<reference evidence="14" key="1">
    <citation type="submission" date="2024-06" db="EMBL/GenBank/DDBJ databases">
        <title>Mesorhizobium karijinii sp. nov., a symbiont of the iconic Swainsona formosa from arid Australia.</title>
        <authorList>
            <person name="Hill Y.J."/>
            <person name="Watkin E.L.J."/>
            <person name="O'Hara G.W."/>
            <person name="Terpolilli J."/>
            <person name="Tye M.L."/>
            <person name="Kohlmeier M.G."/>
        </authorList>
    </citation>
    <scope>NUCLEOTIDE SEQUENCE</scope>
    <source>
        <strain evidence="14">WSM2240</strain>
        <plasmid evidence="14">pMk2240A</plasmid>
    </source>
</reference>
<keyword evidence="14" id="KW-0614">Plasmid</keyword>
<keyword evidence="6 11" id="KW-0238">DNA-binding</keyword>
<geneLocation type="plasmid" evidence="14">
    <name>pMk2240A</name>
</geneLocation>
<dbReference type="InterPro" id="IPR001867">
    <property type="entry name" value="OmpR/PhoB-type_DNA-bd"/>
</dbReference>
<keyword evidence="5" id="KW-0805">Transcription regulation</keyword>
<dbReference type="GO" id="GO:0000156">
    <property type="term" value="F:phosphorelay response regulator activity"/>
    <property type="evidence" value="ECO:0007669"/>
    <property type="project" value="TreeGrafter"/>
</dbReference>
<comment type="subcellular location">
    <subcellularLocation>
        <location evidence="1">Cytoplasm</location>
    </subcellularLocation>
</comment>
<dbReference type="GO" id="GO:0032993">
    <property type="term" value="C:protein-DNA complex"/>
    <property type="evidence" value="ECO:0007669"/>
    <property type="project" value="TreeGrafter"/>
</dbReference>
<dbReference type="GO" id="GO:0000976">
    <property type="term" value="F:transcription cis-regulatory region binding"/>
    <property type="evidence" value="ECO:0007669"/>
    <property type="project" value="TreeGrafter"/>
</dbReference>
<dbReference type="SUPFAM" id="SSF52172">
    <property type="entry name" value="CheY-like"/>
    <property type="match status" value="1"/>
</dbReference>
<evidence type="ECO:0000256" key="9">
    <source>
        <dbReference type="ARBA" id="ARBA00067337"/>
    </source>
</evidence>
<evidence type="ECO:0000256" key="1">
    <source>
        <dbReference type="ARBA" id="ARBA00004496"/>
    </source>
</evidence>
<evidence type="ECO:0000256" key="7">
    <source>
        <dbReference type="ARBA" id="ARBA00023159"/>
    </source>
</evidence>
<dbReference type="FunFam" id="1.10.10.10:FF:000099">
    <property type="entry name" value="Two-component system response regulator TorR"/>
    <property type="match status" value="1"/>
</dbReference>
<dbReference type="PROSITE" id="PS51755">
    <property type="entry name" value="OMPR_PHOB"/>
    <property type="match status" value="1"/>
</dbReference>
<evidence type="ECO:0000256" key="4">
    <source>
        <dbReference type="ARBA" id="ARBA00023012"/>
    </source>
</evidence>
<proteinExistence type="predicted"/>
<evidence type="ECO:0000256" key="8">
    <source>
        <dbReference type="ARBA" id="ARBA00023163"/>
    </source>
</evidence>
<keyword evidence="4" id="KW-0902">Two-component regulatory system</keyword>
<name>A0AAU8D0D9_9HYPH</name>
<dbReference type="CDD" id="cd00383">
    <property type="entry name" value="trans_reg_C"/>
    <property type="match status" value="1"/>
</dbReference>
<evidence type="ECO:0000313" key="14">
    <source>
        <dbReference type="EMBL" id="XCG52610.1"/>
    </source>
</evidence>
<organism evidence="14">
    <name type="scientific">Mesorhizobium sp. WSM2240</name>
    <dbReference type="NCBI Taxonomy" id="3228851"/>
    <lineage>
        <taxon>Bacteria</taxon>
        <taxon>Pseudomonadati</taxon>
        <taxon>Pseudomonadota</taxon>
        <taxon>Alphaproteobacteria</taxon>
        <taxon>Hyphomicrobiales</taxon>
        <taxon>Phyllobacteriaceae</taxon>
        <taxon>Mesorhizobium</taxon>
    </lineage>
</organism>
<evidence type="ECO:0000256" key="10">
    <source>
        <dbReference type="PROSITE-ProRule" id="PRU00169"/>
    </source>
</evidence>
<dbReference type="Gene3D" id="1.10.10.10">
    <property type="entry name" value="Winged helix-like DNA-binding domain superfamily/Winged helix DNA-binding domain"/>
    <property type="match status" value="1"/>
</dbReference>
<evidence type="ECO:0000256" key="3">
    <source>
        <dbReference type="ARBA" id="ARBA00022553"/>
    </source>
</evidence>
<dbReference type="InterPro" id="IPR011006">
    <property type="entry name" value="CheY-like_superfamily"/>
</dbReference>
<evidence type="ECO:0000259" key="12">
    <source>
        <dbReference type="PROSITE" id="PS50110"/>
    </source>
</evidence>
<evidence type="ECO:0000256" key="6">
    <source>
        <dbReference type="ARBA" id="ARBA00023125"/>
    </source>
</evidence>
<protein>
    <recommendedName>
        <fullName evidence="9">Regulatory protein VirG</fullName>
    </recommendedName>
</protein>
<sequence length="240" mass="27056">MVDTLTTRAHVVVCDDEPDIRDMVAEYLERHGYAVTPANAGPALRELVDSQHVDVVILDIGMPGEDGLSLARYLREHSDVAIIMLTGSAEIVDRVVGLEVGADDYIAKPVDLRELLARVKAVLRRTSANERAAEKTSSPSRRHVQFGKCRFDPEAHTLYDAEGVEIAITAMEFRLLKVFSEHRGRILNRDQLLELAHDRGWDPFDRSIDIRVSRLRKKIEVDPSKPEVIRTIRGMGYLYS</sequence>
<dbReference type="AlphaFoldDB" id="A0AAU8D0D9"/>
<dbReference type="SUPFAM" id="SSF46894">
    <property type="entry name" value="C-terminal effector domain of the bipartite response regulators"/>
    <property type="match status" value="1"/>
</dbReference>
<feature type="domain" description="OmpR/PhoB-type" evidence="13">
    <location>
        <begin position="141"/>
        <end position="240"/>
    </location>
</feature>
<dbReference type="SMART" id="SM00448">
    <property type="entry name" value="REC"/>
    <property type="match status" value="1"/>
</dbReference>
<evidence type="ECO:0000256" key="11">
    <source>
        <dbReference type="PROSITE-ProRule" id="PRU01091"/>
    </source>
</evidence>
<dbReference type="GO" id="GO:0006355">
    <property type="term" value="P:regulation of DNA-templated transcription"/>
    <property type="evidence" value="ECO:0007669"/>
    <property type="project" value="InterPro"/>
</dbReference>
<evidence type="ECO:0000259" key="13">
    <source>
        <dbReference type="PROSITE" id="PS51755"/>
    </source>
</evidence>
<dbReference type="RefSeq" id="WP_353646813.1">
    <property type="nucleotide sequence ID" value="NZ_CP159256.1"/>
</dbReference>
<dbReference type="InterPro" id="IPR036388">
    <property type="entry name" value="WH-like_DNA-bd_sf"/>
</dbReference>
<dbReference type="Pfam" id="PF00486">
    <property type="entry name" value="Trans_reg_C"/>
    <property type="match status" value="1"/>
</dbReference>
<keyword evidence="7" id="KW-0010">Activator</keyword>
<dbReference type="PANTHER" id="PTHR48111:SF4">
    <property type="entry name" value="DNA-BINDING DUAL TRANSCRIPTIONAL REGULATOR OMPR"/>
    <property type="match status" value="1"/>
</dbReference>
<feature type="modified residue" description="4-aspartylphosphate" evidence="10">
    <location>
        <position position="59"/>
    </location>
</feature>
<evidence type="ECO:0000256" key="2">
    <source>
        <dbReference type="ARBA" id="ARBA00022490"/>
    </source>
</evidence>
<feature type="domain" description="Response regulatory" evidence="12">
    <location>
        <begin position="10"/>
        <end position="123"/>
    </location>
</feature>
<dbReference type="Pfam" id="PF00072">
    <property type="entry name" value="Response_reg"/>
    <property type="match status" value="1"/>
</dbReference>
<keyword evidence="3 10" id="KW-0597">Phosphoprotein</keyword>
<dbReference type="SMART" id="SM00862">
    <property type="entry name" value="Trans_reg_C"/>
    <property type="match status" value="1"/>
</dbReference>
<dbReference type="Gene3D" id="6.10.250.690">
    <property type="match status" value="1"/>
</dbReference>
<dbReference type="InterPro" id="IPR001789">
    <property type="entry name" value="Sig_transdc_resp-reg_receiver"/>
</dbReference>
<keyword evidence="2" id="KW-0963">Cytoplasm</keyword>
<dbReference type="InterPro" id="IPR039420">
    <property type="entry name" value="WalR-like"/>
</dbReference>
<accession>A0AAU8D0D9</accession>
<dbReference type="Gene3D" id="3.40.50.2300">
    <property type="match status" value="1"/>
</dbReference>
<keyword evidence="8" id="KW-0804">Transcription</keyword>
<gene>
    <name evidence="14" type="ORF">ABVK50_31300</name>
</gene>
<dbReference type="EMBL" id="CP159256">
    <property type="protein sequence ID" value="XCG52610.1"/>
    <property type="molecule type" value="Genomic_DNA"/>
</dbReference>
<feature type="DNA-binding region" description="OmpR/PhoB-type" evidence="11">
    <location>
        <begin position="141"/>
        <end position="240"/>
    </location>
</feature>
<dbReference type="PROSITE" id="PS50110">
    <property type="entry name" value="RESPONSE_REGULATORY"/>
    <property type="match status" value="1"/>
</dbReference>
<evidence type="ECO:0000256" key="5">
    <source>
        <dbReference type="ARBA" id="ARBA00023015"/>
    </source>
</evidence>
<dbReference type="GO" id="GO:0005829">
    <property type="term" value="C:cytosol"/>
    <property type="evidence" value="ECO:0007669"/>
    <property type="project" value="TreeGrafter"/>
</dbReference>
<dbReference type="InterPro" id="IPR016032">
    <property type="entry name" value="Sig_transdc_resp-reg_C-effctor"/>
</dbReference>